<comment type="caution">
    <text evidence="2">The sequence shown here is derived from an EMBL/GenBank/DDBJ whole genome shotgun (WGS) entry which is preliminary data.</text>
</comment>
<organism evidence="2 3">
    <name type="scientific">Chryseosolibacter histidini</name>
    <dbReference type="NCBI Taxonomy" id="2782349"/>
    <lineage>
        <taxon>Bacteria</taxon>
        <taxon>Pseudomonadati</taxon>
        <taxon>Bacteroidota</taxon>
        <taxon>Cytophagia</taxon>
        <taxon>Cytophagales</taxon>
        <taxon>Chryseotaleaceae</taxon>
        <taxon>Chryseosolibacter</taxon>
    </lineage>
</organism>
<evidence type="ECO:0000313" key="3">
    <source>
        <dbReference type="Proteomes" id="UP001319200"/>
    </source>
</evidence>
<sequence>MESTLEKAGRKLTELRIQKGYKSHETFAFDYDLPRAQYWRLEKGKVNFTIKTLIKVLSIHKLTVEEFFAGIDAHDNGSAIKSSTTKTSD</sequence>
<dbReference type="InterPro" id="IPR001387">
    <property type="entry name" value="Cro/C1-type_HTH"/>
</dbReference>
<dbReference type="GO" id="GO:0003677">
    <property type="term" value="F:DNA binding"/>
    <property type="evidence" value="ECO:0007669"/>
    <property type="project" value="InterPro"/>
</dbReference>
<dbReference type="Proteomes" id="UP001319200">
    <property type="component" value="Unassembled WGS sequence"/>
</dbReference>
<dbReference type="SUPFAM" id="SSF47413">
    <property type="entry name" value="lambda repressor-like DNA-binding domains"/>
    <property type="match status" value="1"/>
</dbReference>
<feature type="domain" description="HTH cro/C1-type" evidence="1">
    <location>
        <begin position="32"/>
        <end position="67"/>
    </location>
</feature>
<evidence type="ECO:0000259" key="1">
    <source>
        <dbReference type="PROSITE" id="PS50943"/>
    </source>
</evidence>
<dbReference type="Gene3D" id="1.10.260.40">
    <property type="entry name" value="lambda repressor-like DNA-binding domains"/>
    <property type="match status" value="1"/>
</dbReference>
<dbReference type="PROSITE" id="PS50943">
    <property type="entry name" value="HTH_CROC1"/>
    <property type="match status" value="1"/>
</dbReference>
<accession>A0AAP2GK46</accession>
<dbReference type="EMBL" id="JAHESF010000016">
    <property type="protein sequence ID" value="MBT1698664.1"/>
    <property type="molecule type" value="Genomic_DNA"/>
</dbReference>
<proteinExistence type="predicted"/>
<evidence type="ECO:0000313" key="2">
    <source>
        <dbReference type="EMBL" id="MBT1698664.1"/>
    </source>
</evidence>
<keyword evidence="3" id="KW-1185">Reference proteome</keyword>
<dbReference type="CDD" id="cd00093">
    <property type="entry name" value="HTH_XRE"/>
    <property type="match status" value="1"/>
</dbReference>
<name>A0AAP2GK46_9BACT</name>
<dbReference type="AlphaFoldDB" id="A0AAP2GK46"/>
<protein>
    <submittedName>
        <fullName evidence="2">Helix-turn-helix domain-containing protein</fullName>
    </submittedName>
</protein>
<dbReference type="InterPro" id="IPR010982">
    <property type="entry name" value="Lambda_DNA-bd_dom_sf"/>
</dbReference>
<reference evidence="2 3" key="1">
    <citation type="submission" date="2021-05" db="EMBL/GenBank/DDBJ databases">
        <title>A Polyphasic approach of four new species of the genus Ohtaekwangia: Ohtaekwangia histidinii sp. nov., Ohtaekwangia cretensis sp. nov., Ohtaekwangia indiensis sp. nov., Ohtaekwangia reichenbachii sp. nov. from diverse environment.</title>
        <authorList>
            <person name="Octaviana S."/>
        </authorList>
    </citation>
    <scope>NUCLEOTIDE SEQUENCE [LARGE SCALE GENOMIC DNA]</scope>
    <source>
        <strain evidence="2 3">PWU4</strain>
    </source>
</reference>
<gene>
    <name evidence="2" type="ORF">KK083_17355</name>
</gene>